<name>A0A1X7TGY1_AMPQE</name>
<dbReference type="STRING" id="400682.A0A1X7TGY1"/>
<evidence type="ECO:0000313" key="2">
    <source>
        <dbReference type="EnsemblMetazoa" id="Aqu2.1.13876_001"/>
    </source>
</evidence>
<proteinExistence type="predicted"/>
<reference evidence="2" key="1">
    <citation type="submission" date="2017-05" db="UniProtKB">
        <authorList>
            <consortium name="EnsemblMetazoa"/>
        </authorList>
    </citation>
    <scope>IDENTIFICATION</scope>
</reference>
<dbReference type="PANTHER" id="PTHR31569">
    <property type="entry name" value="SWIM-TYPE DOMAIN-CONTAINING PROTEIN"/>
    <property type="match status" value="1"/>
</dbReference>
<protein>
    <recommendedName>
        <fullName evidence="1">ZSWIM1/3 RNaseH-like domain-containing protein</fullName>
    </recommendedName>
</protein>
<feature type="domain" description="ZSWIM1/3 RNaseH-like" evidence="1">
    <location>
        <begin position="1"/>
        <end position="84"/>
    </location>
</feature>
<dbReference type="InterPro" id="IPR052579">
    <property type="entry name" value="Zinc_finger_SWIM"/>
</dbReference>
<evidence type="ECO:0000259" key="1">
    <source>
        <dbReference type="Pfam" id="PF21056"/>
    </source>
</evidence>
<dbReference type="InParanoid" id="A0A1X7TGY1"/>
<dbReference type="Pfam" id="PF21056">
    <property type="entry name" value="ZSWIM1-3_RNaseH-like"/>
    <property type="match status" value="1"/>
</dbReference>
<sequence>MKHAFTAYPELVRVHATYKLLELALPTYLLLCKHSNGRSKIIAVCLPVTEDAMTRMMENFKKHNVNLNKIRVIMVDKNIGERDV</sequence>
<dbReference type="EnsemblMetazoa" id="Aqu2.1.13876_001">
    <property type="protein sequence ID" value="Aqu2.1.13876_001"/>
    <property type="gene ID" value="Aqu2.1.13876"/>
</dbReference>
<organism evidence="2">
    <name type="scientific">Amphimedon queenslandica</name>
    <name type="common">Sponge</name>
    <dbReference type="NCBI Taxonomy" id="400682"/>
    <lineage>
        <taxon>Eukaryota</taxon>
        <taxon>Metazoa</taxon>
        <taxon>Porifera</taxon>
        <taxon>Demospongiae</taxon>
        <taxon>Heteroscleromorpha</taxon>
        <taxon>Haplosclerida</taxon>
        <taxon>Niphatidae</taxon>
        <taxon>Amphimedon</taxon>
    </lineage>
</organism>
<dbReference type="AlphaFoldDB" id="A0A1X7TGY1"/>
<dbReference type="InterPro" id="IPR048324">
    <property type="entry name" value="ZSWIM1-3_RNaseH-like"/>
</dbReference>
<dbReference type="PANTHER" id="PTHR31569:SF4">
    <property type="entry name" value="SWIM-TYPE DOMAIN-CONTAINING PROTEIN"/>
    <property type="match status" value="1"/>
</dbReference>
<accession>A0A1X7TGY1</accession>